<evidence type="ECO:0000256" key="1">
    <source>
        <dbReference type="ARBA" id="ARBA00004651"/>
    </source>
</evidence>
<dbReference type="PANTHER" id="PTHR10464">
    <property type="entry name" value="UREA TRANSPORTER"/>
    <property type="match status" value="1"/>
</dbReference>
<evidence type="ECO:0000256" key="5">
    <source>
        <dbReference type="ARBA" id="ARBA00022989"/>
    </source>
</evidence>
<dbReference type="Proteomes" id="UP000262954">
    <property type="component" value="Unassembled WGS sequence"/>
</dbReference>
<evidence type="ECO:0000256" key="7">
    <source>
        <dbReference type="PIRSR" id="PIRSR016502-1"/>
    </source>
</evidence>
<dbReference type="InterPro" id="IPR029020">
    <property type="entry name" value="Ammonium/urea_transptr"/>
</dbReference>
<name>A0A354M4M2_9BACT</name>
<dbReference type="InterPro" id="IPR004937">
    <property type="entry name" value="Urea_transporter"/>
</dbReference>
<evidence type="ECO:0000256" key="4">
    <source>
        <dbReference type="ARBA" id="ARBA00022692"/>
    </source>
</evidence>
<dbReference type="AlphaFoldDB" id="A0A354M4M2"/>
<reference evidence="9 10" key="1">
    <citation type="journal article" date="2018" name="Nat. Biotechnol.">
        <title>A standardized bacterial taxonomy based on genome phylogeny substantially revises the tree of life.</title>
        <authorList>
            <person name="Parks D.H."/>
            <person name="Chuvochina M."/>
            <person name="Waite D.W."/>
            <person name="Rinke C."/>
            <person name="Skarshewski A."/>
            <person name="Chaumeil P.A."/>
            <person name="Hugenholtz P."/>
        </authorList>
    </citation>
    <scope>NUCLEOTIDE SEQUENCE [LARGE SCALE GENOMIC DNA]</scope>
    <source>
        <strain evidence="9">UBA11482</strain>
    </source>
</reference>
<dbReference type="EMBL" id="DNWC01000140">
    <property type="protein sequence ID" value="HBJ09461.1"/>
    <property type="molecule type" value="Genomic_DNA"/>
</dbReference>
<feature type="transmembrane region" description="Helical" evidence="8">
    <location>
        <begin position="236"/>
        <end position="253"/>
    </location>
</feature>
<evidence type="ECO:0000256" key="3">
    <source>
        <dbReference type="ARBA" id="ARBA00022475"/>
    </source>
</evidence>
<comment type="similarity">
    <text evidence="2">Belongs to the urea transporter family.</text>
</comment>
<feature type="transmembrane region" description="Helical" evidence="8">
    <location>
        <begin position="212"/>
        <end position="229"/>
    </location>
</feature>
<keyword evidence="4 8" id="KW-0812">Transmembrane</keyword>
<evidence type="ECO:0000256" key="2">
    <source>
        <dbReference type="ARBA" id="ARBA00005914"/>
    </source>
</evidence>
<sequence length="290" mass="31476">MNSTLFTLGRGIGQVMFQNNALSGIIMLLGIFLNSWQMGLLALAGNGAGTLTAYLSGYKQEDIRAGLYGFNGTLVGIAIGVFMQISLVSLLLMIIASAFSTWVTRLFGSQRWLPGFTAPFIITVWLLLGICSFFFPSLLLPTSSSVIECKPDLFRAFSLNIGQVMFQGETIVSGLFFLAAIFINSRLNAFYVVMASLLSVVVSLFWGVEYSMLNMGLMGYNGVLCAIALGDKTWKGAFYSVLSVLISILLQFTGMKFGMVTLTAPFVLSVWCIMGINKLASGKKRLNILG</sequence>
<dbReference type="GO" id="GO:0005886">
    <property type="term" value="C:plasma membrane"/>
    <property type="evidence" value="ECO:0007669"/>
    <property type="project" value="UniProtKB-SubCell"/>
</dbReference>
<evidence type="ECO:0000313" key="9">
    <source>
        <dbReference type="EMBL" id="HBJ09461.1"/>
    </source>
</evidence>
<organism evidence="9 10">
    <name type="scientific">Coprobacter fastidiosus</name>
    <dbReference type="NCBI Taxonomy" id="1099853"/>
    <lineage>
        <taxon>Bacteria</taxon>
        <taxon>Pseudomonadati</taxon>
        <taxon>Bacteroidota</taxon>
        <taxon>Bacteroidia</taxon>
        <taxon>Bacteroidales</taxon>
        <taxon>Barnesiellaceae</taxon>
        <taxon>Coprobacter</taxon>
    </lineage>
</organism>
<feature type="transmembrane region" description="Helical" evidence="8">
    <location>
        <begin position="259"/>
        <end position="280"/>
    </location>
</feature>
<comment type="caution">
    <text evidence="9">The sequence shown here is derived from an EMBL/GenBank/DDBJ whole genome shotgun (WGS) entry which is preliminary data.</text>
</comment>
<keyword evidence="3" id="KW-1003">Cell membrane</keyword>
<feature type="transmembrane region" description="Helical" evidence="8">
    <location>
        <begin position="20"/>
        <end position="44"/>
    </location>
</feature>
<proteinExistence type="inferred from homology"/>
<protein>
    <submittedName>
        <fullName evidence="9">Urea transporter</fullName>
    </submittedName>
</protein>
<dbReference type="PIRSF" id="PIRSF016502">
    <property type="entry name" value="Urea_transporter"/>
    <property type="match status" value="1"/>
</dbReference>
<dbReference type="GO" id="GO:0015204">
    <property type="term" value="F:urea transmembrane transporter activity"/>
    <property type="evidence" value="ECO:0007669"/>
    <property type="project" value="InterPro"/>
</dbReference>
<dbReference type="PANTHER" id="PTHR10464:SF4">
    <property type="entry name" value="UREA TRANSPORTER"/>
    <property type="match status" value="1"/>
</dbReference>
<gene>
    <name evidence="9" type="ORF">DDY73_10710</name>
</gene>
<dbReference type="Pfam" id="PF03253">
    <property type="entry name" value="UT"/>
    <property type="match status" value="1"/>
</dbReference>
<feature type="site" description="Important for channel permeability" evidence="7">
    <location>
        <position position="263"/>
    </location>
</feature>
<dbReference type="Gene3D" id="1.10.3430.10">
    <property type="entry name" value="Ammonium transporter AmtB like domains"/>
    <property type="match status" value="1"/>
</dbReference>
<keyword evidence="5 8" id="KW-1133">Transmembrane helix</keyword>
<evidence type="ECO:0000313" key="10">
    <source>
        <dbReference type="Proteomes" id="UP000262954"/>
    </source>
</evidence>
<evidence type="ECO:0000256" key="8">
    <source>
        <dbReference type="SAM" id="Phobius"/>
    </source>
</evidence>
<keyword evidence="6 8" id="KW-0472">Membrane</keyword>
<feature type="transmembrane region" description="Helical" evidence="8">
    <location>
        <begin position="120"/>
        <end position="140"/>
    </location>
</feature>
<comment type="subcellular location">
    <subcellularLocation>
        <location evidence="1">Cell membrane</location>
        <topology evidence="1">Multi-pass membrane protein</topology>
    </subcellularLocation>
</comment>
<feature type="transmembrane region" description="Helical" evidence="8">
    <location>
        <begin position="189"/>
        <end position="206"/>
    </location>
</feature>
<accession>A0A354M4M2</accession>
<feature type="transmembrane region" description="Helical" evidence="8">
    <location>
        <begin position="160"/>
        <end position="182"/>
    </location>
</feature>
<evidence type="ECO:0000256" key="6">
    <source>
        <dbReference type="ARBA" id="ARBA00023136"/>
    </source>
</evidence>